<name>A0A2M8LCC4_9BACT</name>
<evidence type="ECO:0000313" key="3">
    <source>
        <dbReference type="Proteomes" id="UP000228700"/>
    </source>
</evidence>
<dbReference type="AlphaFoldDB" id="A0A2M8LCC4"/>
<protein>
    <submittedName>
        <fullName evidence="2">Uncharacterized protein</fullName>
    </submittedName>
</protein>
<accession>A0A2M8LCC4</accession>
<keyword evidence="1" id="KW-1133">Transmembrane helix</keyword>
<comment type="caution">
    <text evidence="2">The sequence shown here is derived from an EMBL/GenBank/DDBJ whole genome shotgun (WGS) entry which is preliminary data.</text>
</comment>
<dbReference type="Proteomes" id="UP000228700">
    <property type="component" value="Unassembled WGS sequence"/>
</dbReference>
<proteinExistence type="predicted"/>
<evidence type="ECO:0000313" key="2">
    <source>
        <dbReference type="EMBL" id="PJE74277.1"/>
    </source>
</evidence>
<dbReference type="EMBL" id="PFEQ01000009">
    <property type="protein sequence ID" value="PJE74277.1"/>
    <property type="molecule type" value="Genomic_DNA"/>
</dbReference>
<keyword evidence="1" id="KW-0472">Membrane</keyword>
<gene>
    <name evidence="2" type="ORF">COV01_02155</name>
</gene>
<keyword evidence="1" id="KW-0812">Transmembrane</keyword>
<reference evidence="3" key="1">
    <citation type="submission" date="2017-09" db="EMBL/GenBank/DDBJ databases">
        <title>Depth-based differentiation of microbial function through sediment-hosted aquifers and enrichment of novel symbionts in the deep terrestrial subsurface.</title>
        <authorList>
            <person name="Probst A.J."/>
            <person name="Ladd B."/>
            <person name="Jarett J.K."/>
            <person name="Geller-Mcgrath D.E."/>
            <person name="Sieber C.M.K."/>
            <person name="Emerson J.B."/>
            <person name="Anantharaman K."/>
            <person name="Thomas B.C."/>
            <person name="Malmstrom R."/>
            <person name="Stieglmeier M."/>
            <person name="Klingl A."/>
            <person name="Woyke T."/>
            <person name="Ryan C.M."/>
            <person name="Banfield J.F."/>
        </authorList>
    </citation>
    <scope>NUCLEOTIDE SEQUENCE [LARGE SCALE GENOMIC DNA]</scope>
</reference>
<organism evidence="2 3">
    <name type="scientific">Candidatus Taylorbacteria bacterium CG10_big_fil_rev_8_21_14_0_10_41_48</name>
    <dbReference type="NCBI Taxonomy" id="1975024"/>
    <lineage>
        <taxon>Bacteria</taxon>
        <taxon>Candidatus Tayloriibacteriota</taxon>
    </lineage>
</organism>
<feature type="transmembrane region" description="Helical" evidence="1">
    <location>
        <begin position="6"/>
        <end position="25"/>
    </location>
</feature>
<evidence type="ECO:0000256" key="1">
    <source>
        <dbReference type="SAM" id="Phobius"/>
    </source>
</evidence>
<sequence>MHIYTRVHYFLYSCMIFVFFIHIGFAGGESKILRLYDYNSIISVDKSDLDVFHLEDFVVVELKYQTPKSAMRDLERVLEKRSTGSESNRIEIVPDGREDMPRFLLDERVIPVHGATGLKLDDFFLIDLPGGGVLRAQFRSGVSMRVNKNMKIILRPSRKKLISVRWDW</sequence>